<evidence type="ECO:0000256" key="1">
    <source>
        <dbReference type="SAM" id="Phobius"/>
    </source>
</evidence>
<gene>
    <name evidence="2" type="ORF">ACD_2C00038G0001</name>
</gene>
<dbReference type="EMBL" id="AMFJ01000038">
    <property type="protein sequence ID" value="EKE30124.1"/>
    <property type="molecule type" value="Genomic_DNA"/>
</dbReference>
<keyword evidence="1" id="KW-1133">Transmembrane helix</keyword>
<feature type="transmembrane region" description="Helical" evidence="1">
    <location>
        <begin position="265"/>
        <end position="286"/>
    </location>
</feature>
<sequence>MEEILSIPDNENKGTNTLDISQSESITLDLNPSDDGMLDLIWSEALKPKKSFSLFGFFKKKEKVIQESVQSDDTAASEAVNDIITDQTIPSNSPASLQADDNILTDQTMYPDEPMTNATTVIEEILSVPENENYETVAVDMPQNENYETVAVDMPQSEVSTLDLNQSDDILDLNWSETINPKKSLWLFGFFKKKEKVIQESAPADSTPVQSDNNSITDQSISLDNSMTNADIFQELELGGLDFWGQPSNHVEKAPFEPLVFTLQLTWILFWITLFWLMWFYMVVFARGTNSDFIAKMPLVCDYIWSTVDWYENSECKTLNQMVESFKKEKSNIETTLIQELSILIPEKIKTNYILSSPKVKFIQETTWNSRISIAKVLEDFENIRKSSWWYQWKNIECNQYNINEKWELSVNCDFYGASINESEDTALSMSSRWVALDFLKNLQSKNSSFSISDYPKNIEISKFNWWEDIKVIFSTKTSLMLKLKYYPLSAKS</sequence>
<comment type="caution">
    <text evidence="2">The sequence shown here is derived from an EMBL/GenBank/DDBJ whole genome shotgun (WGS) entry which is preliminary data.</text>
</comment>
<accession>K2GI50</accession>
<keyword evidence="1" id="KW-0812">Transmembrane</keyword>
<organism evidence="2">
    <name type="scientific">uncultured bacterium</name>
    <name type="common">gcode 4</name>
    <dbReference type="NCBI Taxonomy" id="1234023"/>
    <lineage>
        <taxon>Bacteria</taxon>
        <taxon>environmental samples</taxon>
    </lineage>
</organism>
<dbReference type="AlphaFoldDB" id="K2GI50"/>
<reference evidence="2" key="1">
    <citation type="journal article" date="2012" name="Science">
        <title>Fermentation, hydrogen, and sulfur metabolism in multiple uncultivated bacterial phyla.</title>
        <authorList>
            <person name="Wrighton K.C."/>
            <person name="Thomas B.C."/>
            <person name="Sharon I."/>
            <person name="Miller C.S."/>
            <person name="Castelle C.J."/>
            <person name="VerBerkmoes N.C."/>
            <person name="Wilkins M.J."/>
            <person name="Hettich R.L."/>
            <person name="Lipton M.S."/>
            <person name="Williams K.H."/>
            <person name="Long P.E."/>
            <person name="Banfield J.F."/>
        </authorList>
    </citation>
    <scope>NUCLEOTIDE SEQUENCE [LARGE SCALE GENOMIC DNA]</scope>
</reference>
<evidence type="ECO:0000313" key="2">
    <source>
        <dbReference type="EMBL" id="EKE30124.1"/>
    </source>
</evidence>
<name>K2GI50_9BACT</name>
<keyword evidence="1" id="KW-0472">Membrane</keyword>
<protein>
    <submittedName>
        <fullName evidence="2">Uncharacterized protein</fullName>
    </submittedName>
</protein>
<proteinExistence type="predicted"/>